<reference evidence="16 17" key="1">
    <citation type="submission" date="2017-09" db="EMBL/GenBank/DDBJ databases">
        <authorList>
            <person name="Ehlers B."/>
            <person name="Leendertz F.H."/>
        </authorList>
    </citation>
    <scope>NUCLEOTIDE SEQUENCE [LARGE SCALE GENOMIC DNA]</scope>
    <source>
        <strain evidence="16 17">DSM 45537</strain>
    </source>
</reference>
<dbReference type="PANTHER" id="PTHR12128:SF66">
    <property type="entry name" value="4-HYDROXY-2-OXOGLUTARATE ALDOLASE, MITOCHONDRIAL"/>
    <property type="match status" value="1"/>
</dbReference>
<keyword evidence="9 12" id="KW-0456">Lyase</keyword>
<comment type="pathway">
    <text evidence="2 12">Amino-acid biosynthesis; L-lysine biosynthesis via DAP pathway; (S)-tetrahydrodipicolinate from L-aspartate: step 3/4.</text>
</comment>
<keyword evidence="17" id="KW-1185">Reference proteome</keyword>
<evidence type="ECO:0000256" key="5">
    <source>
        <dbReference type="ARBA" id="ARBA00022490"/>
    </source>
</evidence>
<comment type="function">
    <text evidence="1 12">Catalyzes the condensation of (S)-aspartate-beta-semialdehyde [(S)-ASA] and pyruvate to 4-hydroxy-tetrahydrodipicolinate (HTPA).</text>
</comment>
<keyword evidence="6 12" id="KW-0028">Amino-acid biosynthesis</keyword>
<evidence type="ECO:0000256" key="14">
    <source>
        <dbReference type="PIRSR" id="PIRSR001365-1"/>
    </source>
</evidence>
<evidence type="ECO:0000256" key="13">
    <source>
        <dbReference type="PIRNR" id="PIRNR001365"/>
    </source>
</evidence>
<dbReference type="SMART" id="SM01130">
    <property type="entry name" value="DHDPS"/>
    <property type="match status" value="1"/>
</dbReference>
<name>A0A285KXT4_9NOCA</name>
<dbReference type="GO" id="GO:0005737">
    <property type="term" value="C:cytoplasm"/>
    <property type="evidence" value="ECO:0007669"/>
    <property type="project" value="UniProtKB-SubCell"/>
</dbReference>
<dbReference type="SUPFAM" id="SSF51569">
    <property type="entry name" value="Aldolase"/>
    <property type="match status" value="1"/>
</dbReference>
<accession>A0A285KXT4</accession>
<evidence type="ECO:0000256" key="15">
    <source>
        <dbReference type="PIRSR" id="PIRSR001365-2"/>
    </source>
</evidence>
<dbReference type="InterPro" id="IPR020625">
    <property type="entry name" value="Schiff_base-form_aldolases_AS"/>
</dbReference>
<dbReference type="UniPathway" id="UPA00034">
    <property type="reaction ID" value="UER00017"/>
</dbReference>
<comment type="subcellular location">
    <subcellularLocation>
        <location evidence="12">Cytoplasm</location>
    </subcellularLocation>
</comment>
<feature type="site" description="Part of a proton relay during catalysis" evidence="12">
    <location>
        <position position="111"/>
    </location>
</feature>
<dbReference type="GO" id="GO:0009089">
    <property type="term" value="P:lysine biosynthetic process via diaminopimelate"/>
    <property type="evidence" value="ECO:0007669"/>
    <property type="project" value="UniProtKB-UniRule"/>
</dbReference>
<dbReference type="PIRSF" id="PIRSF001365">
    <property type="entry name" value="DHDPS"/>
    <property type="match status" value="1"/>
</dbReference>
<dbReference type="STRING" id="1379680.GCA_001612615_00250"/>
<dbReference type="InterPro" id="IPR005263">
    <property type="entry name" value="DapA"/>
</dbReference>
<evidence type="ECO:0000256" key="6">
    <source>
        <dbReference type="ARBA" id="ARBA00022605"/>
    </source>
</evidence>
<evidence type="ECO:0000256" key="3">
    <source>
        <dbReference type="ARBA" id="ARBA00007592"/>
    </source>
</evidence>
<dbReference type="AlphaFoldDB" id="A0A285KXT4"/>
<feature type="active site" description="Schiff-base intermediate with substrate" evidence="12 14">
    <location>
        <position position="165"/>
    </location>
</feature>
<evidence type="ECO:0000256" key="7">
    <source>
        <dbReference type="ARBA" id="ARBA00022915"/>
    </source>
</evidence>
<dbReference type="Gene3D" id="3.20.20.70">
    <property type="entry name" value="Aldolase class I"/>
    <property type="match status" value="1"/>
</dbReference>
<feature type="binding site" evidence="12 15">
    <location>
        <position position="47"/>
    </location>
    <ligand>
        <name>pyruvate</name>
        <dbReference type="ChEBI" id="CHEBI:15361"/>
    </ligand>
</feature>
<evidence type="ECO:0000313" key="17">
    <source>
        <dbReference type="Proteomes" id="UP000219565"/>
    </source>
</evidence>
<dbReference type="PANTHER" id="PTHR12128">
    <property type="entry name" value="DIHYDRODIPICOLINATE SYNTHASE"/>
    <property type="match status" value="1"/>
</dbReference>
<feature type="binding site" evidence="12 15">
    <location>
        <position position="208"/>
    </location>
    <ligand>
        <name>pyruvate</name>
        <dbReference type="ChEBI" id="CHEBI:15361"/>
    </ligand>
</feature>
<sequence length="300" mass="30213">MHRFRGIFVPLVTPFTEDGAVAWDALESLARAVLDAGAAGLVALGTTAEAATLDAEERRGVIDVCAGVCASAGAPLIVGAGGNDTRASLAGLMELAAWPQVAAALVPVPYYTRPSESGVVAHYAHLAANSPVPLIVYHIPYRTGRSLSASTLRELAALEGVVGVKYAVGGVDADAVELLADPPGDFAVLAGDDAFLSPLLALGAAGGIVATAQLATERFIALENAWSAGDLVSARAIGGQLAGVATTAFAEPNPTVIKGVLHALGRIPSPAVRLPLLPAAAESVDRALAALGAVPELVAR</sequence>
<comment type="caution">
    <text evidence="12">Was originally thought to be a dihydrodipicolinate synthase (DHDPS), catalyzing the condensation of (S)-aspartate-beta-semialdehyde [(S)-ASA] and pyruvate to dihydrodipicolinate (DHDP). However, it was shown in E.coli that the product of the enzymatic reaction is not dihydrodipicolinate but in fact (4S)-4-hydroxy-2,3,4,5-tetrahydro-(2S)-dipicolinic acid (HTPA), and that the consecutive dehydration reaction leading to DHDP is not spontaneous but catalyzed by DapB.</text>
</comment>
<dbReference type="Proteomes" id="UP000219565">
    <property type="component" value="Unassembled WGS sequence"/>
</dbReference>
<evidence type="ECO:0000256" key="11">
    <source>
        <dbReference type="ARBA" id="ARBA00047836"/>
    </source>
</evidence>
<proteinExistence type="inferred from homology"/>
<evidence type="ECO:0000256" key="10">
    <source>
        <dbReference type="ARBA" id="ARBA00023270"/>
    </source>
</evidence>
<dbReference type="RefSeq" id="WP_097243645.1">
    <property type="nucleotide sequence ID" value="NZ_JAMTCV010000002.1"/>
</dbReference>
<feature type="active site" description="Proton donor/acceptor" evidence="12 14">
    <location>
        <position position="137"/>
    </location>
</feature>
<evidence type="ECO:0000256" key="12">
    <source>
        <dbReference type="HAMAP-Rule" id="MF_00418"/>
    </source>
</evidence>
<dbReference type="GO" id="GO:0008840">
    <property type="term" value="F:4-hydroxy-tetrahydrodipicolinate synthase activity"/>
    <property type="evidence" value="ECO:0007669"/>
    <property type="project" value="UniProtKB-UniRule"/>
</dbReference>
<keyword evidence="7 12" id="KW-0220">Diaminopimelate biosynthesis</keyword>
<comment type="similarity">
    <text evidence="3 12 13">Belongs to the DapA family.</text>
</comment>
<dbReference type="CDD" id="cd00950">
    <property type="entry name" value="DHDPS"/>
    <property type="match status" value="1"/>
</dbReference>
<dbReference type="EMBL" id="OBEG01000001">
    <property type="protein sequence ID" value="SNY76627.1"/>
    <property type="molecule type" value="Genomic_DNA"/>
</dbReference>
<comment type="catalytic activity">
    <reaction evidence="11 12">
        <text>L-aspartate 4-semialdehyde + pyruvate = (2S,4S)-4-hydroxy-2,3,4,5-tetrahydrodipicolinate + H2O + H(+)</text>
        <dbReference type="Rhea" id="RHEA:34171"/>
        <dbReference type="ChEBI" id="CHEBI:15361"/>
        <dbReference type="ChEBI" id="CHEBI:15377"/>
        <dbReference type="ChEBI" id="CHEBI:15378"/>
        <dbReference type="ChEBI" id="CHEBI:67139"/>
        <dbReference type="ChEBI" id="CHEBI:537519"/>
        <dbReference type="EC" id="4.3.3.7"/>
    </reaction>
</comment>
<protein>
    <recommendedName>
        <fullName evidence="4 12">4-hydroxy-tetrahydrodipicolinate synthase</fullName>
        <shortName evidence="12">HTPA synthase</shortName>
        <ecNumber evidence="4 12">4.3.3.7</ecNumber>
    </recommendedName>
</protein>
<organism evidence="16 17">
    <name type="scientific">Nocardia amikacinitolerans</name>
    <dbReference type="NCBI Taxonomy" id="756689"/>
    <lineage>
        <taxon>Bacteria</taxon>
        <taxon>Bacillati</taxon>
        <taxon>Actinomycetota</taxon>
        <taxon>Actinomycetes</taxon>
        <taxon>Mycobacteriales</taxon>
        <taxon>Nocardiaceae</taxon>
        <taxon>Nocardia</taxon>
    </lineage>
</organism>
<dbReference type="InterPro" id="IPR002220">
    <property type="entry name" value="DapA-like"/>
</dbReference>
<evidence type="ECO:0000256" key="9">
    <source>
        <dbReference type="ARBA" id="ARBA00023239"/>
    </source>
</evidence>
<dbReference type="EC" id="4.3.3.7" evidence="4 12"/>
<evidence type="ECO:0000256" key="8">
    <source>
        <dbReference type="ARBA" id="ARBA00023154"/>
    </source>
</evidence>
<keyword evidence="8 12" id="KW-0457">Lysine biosynthesis</keyword>
<dbReference type="GO" id="GO:0019877">
    <property type="term" value="P:diaminopimelate biosynthetic process"/>
    <property type="evidence" value="ECO:0007669"/>
    <property type="project" value="UniProtKB-UniRule"/>
</dbReference>
<dbReference type="PROSITE" id="PS00666">
    <property type="entry name" value="DHDPS_2"/>
    <property type="match status" value="1"/>
</dbReference>
<evidence type="ECO:0000256" key="4">
    <source>
        <dbReference type="ARBA" id="ARBA00012086"/>
    </source>
</evidence>
<evidence type="ECO:0000313" key="16">
    <source>
        <dbReference type="EMBL" id="SNY76627.1"/>
    </source>
</evidence>
<dbReference type="InterPro" id="IPR013785">
    <property type="entry name" value="Aldolase_TIM"/>
</dbReference>
<feature type="site" description="Part of a proton relay during catalysis" evidence="12">
    <location>
        <position position="46"/>
    </location>
</feature>
<comment type="subunit">
    <text evidence="12">Homotetramer; dimer of dimers.</text>
</comment>
<keyword evidence="10 12" id="KW-0704">Schiff base</keyword>
<gene>
    <name evidence="12" type="primary">dapA</name>
    <name evidence="16" type="ORF">SAMN04244553_0765</name>
</gene>
<evidence type="ECO:0000256" key="1">
    <source>
        <dbReference type="ARBA" id="ARBA00003294"/>
    </source>
</evidence>
<dbReference type="OrthoDB" id="9782828at2"/>
<evidence type="ECO:0000256" key="2">
    <source>
        <dbReference type="ARBA" id="ARBA00005120"/>
    </source>
</evidence>
<dbReference type="PRINTS" id="PR00146">
    <property type="entry name" value="DHPICSNTHASE"/>
</dbReference>
<dbReference type="Pfam" id="PF00701">
    <property type="entry name" value="DHDPS"/>
    <property type="match status" value="1"/>
</dbReference>
<dbReference type="HAMAP" id="MF_00418">
    <property type="entry name" value="DapA"/>
    <property type="match status" value="1"/>
</dbReference>
<keyword evidence="5 12" id="KW-0963">Cytoplasm</keyword>